<dbReference type="eggNOG" id="KOG4177">
    <property type="taxonomic scope" value="Eukaryota"/>
</dbReference>
<dbReference type="PANTHER" id="PTHR24193:SF121">
    <property type="entry name" value="ADA2A-CONTAINING COMPLEX COMPONENT 3, ISOFORM D"/>
    <property type="match status" value="1"/>
</dbReference>
<dbReference type="Gene3D" id="1.25.40.20">
    <property type="entry name" value="Ankyrin repeat-containing domain"/>
    <property type="match status" value="2"/>
</dbReference>
<dbReference type="PROSITE" id="PS50297">
    <property type="entry name" value="ANK_REP_REGION"/>
    <property type="match status" value="5"/>
</dbReference>
<feature type="repeat" description="ANK" evidence="3">
    <location>
        <begin position="336"/>
        <end position="368"/>
    </location>
</feature>
<keyword evidence="2 3" id="KW-0040">ANK repeat</keyword>
<accession>A2F0N2</accession>
<evidence type="ECO:0000313" key="5">
    <source>
        <dbReference type="EMBL" id="EAY01547.1"/>
    </source>
</evidence>
<dbReference type="Pfam" id="PF00023">
    <property type="entry name" value="Ank"/>
    <property type="match status" value="1"/>
</dbReference>
<dbReference type="Proteomes" id="UP000001542">
    <property type="component" value="Unassembled WGS sequence"/>
</dbReference>
<feature type="repeat" description="ANK" evidence="3">
    <location>
        <begin position="369"/>
        <end position="401"/>
    </location>
</feature>
<proteinExistence type="predicted"/>
<gene>
    <name evidence="5" type="ORF">TVAG_217850</name>
</gene>
<dbReference type="KEGG" id="tva:4759373"/>
<dbReference type="SUPFAM" id="SSF48403">
    <property type="entry name" value="Ankyrin repeat"/>
    <property type="match status" value="3"/>
</dbReference>
<dbReference type="PRINTS" id="PR01415">
    <property type="entry name" value="ANKYRIN"/>
</dbReference>
<dbReference type="VEuPathDB" id="TrichDB:TVAGG3_0928740"/>
<sequence length="567" mass="65454">MSVDYSKPYTDFIEAFEKLFSIKPDKSVEDLYNTITNVLISKYKLSGYRISKIILTAIQYNYASTEIYIKILELLGFKNNNICKLDFPLEGSIEYILMHDQIDKFKEYISQKNINNNDTILEIPMLKIKNYSIHDEFEDLKTLSNLSIVKHRVSFAYLSLIKACAYFGSVNIFKFLFSNLYSKLDNKCLRLAIIGRNTDIINDCLKDNAMDSECLRDIVKCHNNEMLSYVLDRQIFTIQDFAVNNSIGTNIYEDIIKYQNLKAVFLLFAKEKNFIVPWCAVFPQTNELLMKEKLSLDKVTWRKLDIFHYAFKSKNVDICRYLLDSNSIDVNKKSIDEKTYLHYAVMKDCLDIADLLISHGIDINAKDYHGITPLHCAVINDKIRMVEFLIWHGADINTKDYHGKTPIHYAVGKNNIRIVKSLISHGADINSKDYDYKTPLHYSVDKVTFIEIIEFLISHGADINSEDCEGKTPFNYLIHNEFNPEKLELLLSHGANIDSKDHKGNMSFQYIAFVGFSQERLKFLLMHGANINLKDQCGKTSLHYSAMDESSPEKFKFLITNGADINA</sequence>
<dbReference type="InterPro" id="IPR020683">
    <property type="entry name" value="DUF3447"/>
</dbReference>
<reference evidence="5" key="2">
    <citation type="journal article" date="2007" name="Science">
        <title>Draft genome sequence of the sexually transmitted pathogen Trichomonas vaginalis.</title>
        <authorList>
            <person name="Carlton J.M."/>
            <person name="Hirt R.P."/>
            <person name="Silva J.C."/>
            <person name="Delcher A.L."/>
            <person name="Schatz M."/>
            <person name="Zhao Q."/>
            <person name="Wortman J.R."/>
            <person name="Bidwell S.L."/>
            <person name="Alsmark U.C.M."/>
            <person name="Besteiro S."/>
            <person name="Sicheritz-Ponten T."/>
            <person name="Noel C.J."/>
            <person name="Dacks J.B."/>
            <person name="Foster P.G."/>
            <person name="Simillion C."/>
            <person name="Van de Peer Y."/>
            <person name="Miranda-Saavedra D."/>
            <person name="Barton G.J."/>
            <person name="Westrop G.D."/>
            <person name="Mueller S."/>
            <person name="Dessi D."/>
            <person name="Fiori P.L."/>
            <person name="Ren Q."/>
            <person name="Paulsen I."/>
            <person name="Zhang H."/>
            <person name="Bastida-Corcuera F.D."/>
            <person name="Simoes-Barbosa A."/>
            <person name="Brown M.T."/>
            <person name="Hayes R.D."/>
            <person name="Mukherjee M."/>
            <person name="Okumura C.Y."/>
            <person name="Schneider R."/>
            <person name="Smith A.J."/>
            <person name="Vanacova S."/>
            <person name="Villalvazo M."/>
            <person name="Haas B.J."/>
            <person name="Pertea M."/>
            <person name="Feldblyum T.V."/>
            <person name="Utterback T.R."/>
            <person name="Shu C.L."/>
            <person name="Osoegawa K."/>
            <person name="de Jong P.J."/>
            <person name="Hrdy I."/>
            <person name="Horvathova L."/>
            <person name="Zubacova Z."/>
            <person name="Dolezal P."/>
            <person name="Malik S.B."/>
            <person name="Logsdon J.M. Jr."/>
            <person name="Henze K."/>
            <person name="Gupta A."/>
            <person name="Wang C.C."/>
            <person name="Dunne R.L."/>
            <person name="Upcroft J.A."/>
            <person name="Upcroft P."/>
            <person name="White O."/>
            <person name="Salzberg S.L."/>
            <person name="Tang P."/>
            <person name="Chiu C.-H."/>
            <person name="Lee Y.-S."/>
            <person name="Embley T.M."/>
            <person name="Coombs G.H."/>
            <person name="Mottram J.C."/>
            <person name="Tachezy J."/>
            <person name="Fraser-Liggett C.M."/>
            <person name="Johnson P.J."/>
        </authorList>
    </citation>
    <scope>NUCLEOTIDE SEQUENCE [LARGE SCALE GENOMIC DNA]</scope>
    <source>
        <strain evidence="5">G3</strain>
    </source>
</reference>
<dbReference type="OrthoDB" id="341259at2759"/>
<feature type="repeat" description="ANK" evidence="3">
    <location>
        <begin position="435"/>
        <end position="468"/>
    </location>
</feature>
<dbReference type="InterPro" id="IPR002110">
    <property type="entry name" value="Ankyrin_rpt"/>
</dbReference>
<dbReference type="AlphaFoldDB" id="A2F0N2"/>
<evidence type="ECO:0000256" key="2">
    <source>
        <dbReference type="ARBA" id="ARBA00023043"/>
    </source>
</evidence>
<evidence type="ECO:0000259" key="4">
    <source>
        <dbReference type="Pfam" id="PF11929"/>
    </source>
</evidence>
<dbReference type="InParanoid" id="A2F0N2"/>
<dbReference type="Pfam" id="PF12796">
    <property type="entry name" value="Ank_2"/>
    <property type="match status" value="3"/>
</dbReference>
<dbReference type="PANTHER" id="PTHR24193">
    <property type="entry name" value="ANKYRIN REPEAT PROTEIN"/>
    <property type="match status" value="1"/>
</dbReference>
<dbReference type="PROSITE" id="PS50088">
    <property type="entry name" value="ANK_REPEAT"/>
    <property type="match status" value="6"/>
</dbReference>
<feature type="repeat" description="ANK" evidence="3">
    <location>
        <begin position="537"/>
        <end position="567"/>
    </location>
</feature>
<dbReference type="SMART" id="SM00248">
    <property type="entry name" value="ANK"/>
    <property type="match status" value="8"/>
</dbReference>
<evidence type="ECO:0000313" key="6">
    <source>
        <dbReference type="Proteomes" id="UP000001542"/>
    </source>
</evidence>
<protein>
    <submittedName>
        <fullName evidence="5">Ankyrin repeat protein, putative</fullName>
    </submittedName>
</protein>
<feature type="repeat" description="ANK" evidence="3">
    <location>
        <begin position="469"/>
        <end position="502"/>
    </location>
</feature>
<dbReference type="VEuPathDB" id="TrichDB:TVAG_217850"/>
<dbReference type="EMBL" id="DS113564">
    <property type="protein sequence ID" value="EAY01547.1"/>
    <property type="molecule type" value="Genomic_DNA"/>
</dbReference>
<feature type="repeat" description="ANK" evidence="3">
    <location>
        <begin position="402"/>
        <end position="434"/>
    </location>
</feature>
<dbReference type="RefSeq" id="XP_001330318.1">
    <property type="nucleotide sequence ID" value="XM_001330283.1"/>
</dbReference>
<organism evidence="5 6">
    <name type="scientific">Trichomonas vaginalis (strain ATCC PRA-98 / G3)</name>
    <dbReference type="NCBI Taxonomy" id="412133"/>
    <lineage>
        <taxon>Eukaryota</taxon>
        <taxon>Metamonada</taxon>
        <taxon>Parabasalia</taxon>
        <taxon>Trichomonadida</taxon>
        <taxon>Trichomonadidae</taxon>
        <taxon>Trichomonas</taxon>
    </lineage>
</organism>
<dbReference type="InterPro" id="IPR050663">
    <property type="entry name" value="Ankyrin-SOCS_Box"/>
</dbReference>
<dbReference type="Pfam" id="PF11929">
    <property type="entry name" value="DUF3447"/>
    <property type="match status" value="1"/>
</dbReference>
<feature type="domain" description="DUF3447" evidence="4">
    <location>
        <begin position="182"/>
        <end position="266"/>
    </location>
</feature>
<dbReference type="InterPro" id="IPR036770">
    <property type="entry name" value="Ankyrin_rpt-contain_sf"/>
</dbReference>
<evidence type="ECO:0000256" key="1">
    <source>
        <dbReference type="ARBA" id="ARBA00022737"/>
    </source>
</evidence>
<evidence type="ECO:0000256" key="3">
    <source>
        <dbReference type="PROSITE-ProRule" id="PRU00023"/>
    </source>
</evidence>
<dbReference type="SMR" id="A2F0N2"/>
<keyword evidence="6" id="KW-1185">Reference proteome</keyword>
<keyword evidence="1" id="KW-0677">Repeat</keyword>
<name>A2F0N2_TRIV3</name>
<reference evidence="5" key="1">
    <citation type="submission" date="2006-10" db="EMBL/GenBank/DDBJ databases">
        <authorList>
            <person name="Amadeo P."/>
            <person name="Zhao Q."/>
            <person name="Wortman J."/>
            <person name="Fraser-Liggett C."/>
            <person name="Carlton J."/>
        </authorList>
    </citation>
    <scope>NUCLEOTIDE SEQUENCE</scope>
    <source>
        <strain evidence="5">G3</strain>
    </source>
</reference>
<dbReference type="STRING" id="5722.A2F0N2"/>